<feature type="region of interest" description="Disordered" evidence="5">
    <location>
        <begin position="529"/>
        <end position="550"/>
    </location>
</feature>
<keyword evidence="4" id="KW-0175">Coiled coil</keyword>
<dbReference type="Pfam" id="PF23739">
    <property type="entry name" value="HTH_72"/>
    <property type="match status" value="1"/>
</dbReference>
<feature type="coiled-coil region" evidence="4">
    <location>
        <begin position="292"/>
        <end position="326"/>
    </location>
</feature>
<dbReference type="PROSITE" id="PS50071">
    <property type="entry name" value="HOMEOBOX_2"/>
    <property type="match status" value="1"/>
</dbReference>
<dbReference type="GO" id="GO:0005634">
    <property type="term" value="C:nucleus"/>
    <property type="evidence" value="ECO:0007669"/>
    <property type="project" value="UniProtKB-SubCell"/>
</dbReference>
<evidence type="ECO:0000256" key="3">
    <source>
        <dbReference type="RuleBase" id="RU000682"/>
    </source>
</evidence>
<feature type="coiled-coil region" evidence="4">
    <location>
        <begin position="409"/>
        <end position="436"/>
    </location>
</feature>
<evidence type="ECO:0000256" key="2">
    <source>
        <dbReference type="PROSITE-ProRule" id="PRU00108"/>
    </source>
</evidence>
<feature type="DNA-binding region" description="Homeobox" evidence="2">
    <location>
        <begin position="110"/>
        <end position="169"/>
    </location>
</feature>
<dbReference type="Gene3D" id="1.10.10.60">
    <property type="entry name" value="Homeodomain-like"/>
    <property type="match status" value="1"/>
</dbReference>
<keyword evidence="2 3" id="KW-0539">Nucleus</keyword>
<dbReference type="InterPro" id="IPR009057">
    <property type="entry name" value="Homeodomain-like_sf"/>
</dbReference>
<comment type="subcellular location">
    <subcellularLocation>
        <location evidence="1 2 3">Nucleus</location>
    </subcellularLocation>
</comment>
<dbReference type="SUPFAM" id="SSF46689">
    <property type="entry name" value="Homeodomain-like"/>
    <property type="match status" value="1"/>
</dbReference>
<dbReference type="AlphaFoldDB" id="A0A1I7T097"/>
<dbReference type="GO" id="GO:0003677">
    <property type="term" value="F:DNA binding"/>
    <property type="evidence" value="ECO:0007669"/>
    <property type="project" value="UniProtKB-UniRule"/>
</dbReference>
<reference evidence="8" key="1">
    <citation type="submission" date="2016-11" db="UniProtKB">
        <authorList>
            <consortium name="WormBaseParasite"/>
        </authorList>
    </citation>
    <scope>IDENTIFICATION</scope>
</reference>
<keyword evidence="2 3" id="KW-0238">DNA-binding</keyword>
<organism evidence="7 8">
    <name type="scientific">Caenorhabditis tropicalis</name>
    <dbReference type="NCBI Taxonomy" id="1561998"/>
    <lineage>
        <taxon>Eukaryota</taxon>
        <taxon>Metazoa</taxon>
        <taxon>Ecdysozoa</taxon>
        <taxon>Nematoda</taxon>
        <taxon>Chromadorea</taxon>
        <taxon>Rhabditida</taxon>
        <taxon>Rhabditina</taxon>
        <taxon>Rhabditomorpha</taxon>
        <taxon>Rhabditoidea</taxon>
        <taxon>Rhabditidae</taxon>
        <taxon>Peloderinae</taxon>
        <taxon>Caenorhabditis</taxon>
    </lineage>
</organism>
<dbReference type="eggNOG" id="ENOG502THIM">
    <property type="taxonomic scope" value="Eukaryota"/>
</dbReference>
<dbReference type="STRING" id="1561998.A0A1I7T097"/>
<dbReference type="InterPro" id="IPR057076">
    <property type="entry name" value="HTH_71"/>
</dbReference>
<evidence type="ECO:0000313" key="7">
    <source>
        <dbReference type="Proteomes" id="UP000095282"/>
    </source>
</evidence>
<dbReference type="InterPro" id="IPR001356">
    <property type="entry name" value="HD"/>
</dbReference>
<dbReference type="WBParaSite" id="Csp11.Scaffold441.g1174.t1">
    <property type="protein sequence ID" value="Csp11.Scaffold441.g1174.t1"/>
    <property type="gene ID" value="Csp11.Scaffold441.g1174"/>
</dbReference>
<name>A0A1I7T097_9PELO</name>
<feature type="domain" description="Homeobox" evidence="6">
    <location>
        <begin position="108"/>
        <end position="168"/>
    </location>
</feature>
<evidence type="ECO:0000256" key="4">
    <source>
        <dbReference type="SAM" id="Coils"/>
    </source>
</evidence>
<evidence type="ECO:0000256" key="1">
    <source>
        <dbReference type="ARBA" id="ARBA00004123"/>
    </source>
</evidence>
<dbReference type="SMART" id="SM00389">
    <property type="entry name" value="HOX"/>
    <property type="match status" value="1"/>
</dbReference>
<proteinExistence type="predicted"/>
<keyword evidence="7" id="KW-1185">Reference proteome</keyword>
<dbReference type="Pfam" id="PF00046">
    <property type="entry name" value="Homeodomain"/>
    <property type="match status" value="1"/>
</dbReference>
<evidence type="ECO:0000313" key="8">
    <source>
        <dbReference type="WBParaSite" id="Csp11.Scaffold441.g1174.t1"/>
    </source>
</evidence>
<protein>
    <submittedName>
        <fullName evidence="8">Homeobox domain-containing protein</fullName>
    </submittedName>
</protein>
<sequence>MEKNPESREASASEFTSRALEKTSFDVLGQNTDKEECNASVSQTQKLDLWRVIEDKSKVIETFYVGGNFYHDVYLQELAELAGTTHKNVRDTLSRLRKRDEKAGRYVPPPPRQQYEFTEEQRNILETAFKECRQLDSDGTKELTKITNLTPKQIGNWFCNQRRKADGRSAEKDRKRRQRLREEMIKSGRGRLSTFAPDVLELFELEYEKMKQLSELSGQTVKFPYGMLVEKTGMNRKKMNYSDARDVYNPSMYEERKFFGDVQESKDDLACFTETGTSSFTTNFTHRHENDYEALRMKYDDLLEANRVLMENNETLSNELEVWEATSESVGKNVRELMGNKELRGVNIKFLQQMEEWKTRCLAAEDKCVTLNCELDALKNDKSLLDTSSQSNSYKPRHDSQTMMYFEQMEQWHNKYKLVEKEKEALTARLQASQNQEKVLLDRLKNNGMGGPIQYSRNVESSKKSTIFLDNDVEVWKSYTYSLRRDLEREKIAHQKTKDELTQIRANANGYLEECAEAFQDNEVYEPATKIQKVEEPDDYTYSDPKFEEL</sequence>
<evidence type="ECO:0000256" key="5">
    <source>
        <dbReference type="SAM" id="MobiDB-lite"/>
    </source>
</evidence>
<dbReference type="CDD" id="cd00086">
    <property type="entry name" value="homeodomain"/>
    <property type="match status" value="1"/>
</dbReference>
<dbReference type="Proteomes" id="UP000095282">
    <property type="component" value="Unplaced"/>
</dbReference>
<dbReference type="InterPro" id="IPR057077">
    <property type="entry name" value="HTH_72"/>
</dbReference>
<dbReference type="Pfam" id="PF23737">
    <property type="entry name" value="HTH_71"/>
    <property type="match status" value="1"/>
</dbReference>
<evidence type="ECO:0000259" key="6">
    <source>
        <dbReference type="PROSITE" id="PS50071"/>
    </source>
</evidence>
<keyword evidence="2 3" id="KW-0371">Homeobox</keyword>
<accession>A0A1I7T097</accession>